<dbReference type="Gene3D" id="1.20.1250.20">
    <property type="entry name" value="MFS general substrate transporter like domains"/>
    <property type="match status" value="1"/>
</dbReference>
<dbReference type="InterPro" id="IPR020846">
    <property type="entry name" value="MFS_dom"/>
</dbReference>
<evidence type="ECO:0000256" key="6">
    <source>
        <dbReference type="ARBA" id="ARBA00023136"/>
    </source>
</evidence>
<evidence type="ECO:0000313" key="9">
    <source>
        <dbReference type="EMBL" id="TIH39451.1"/>
    </source>
</evidence>
<feature type="transmembrane region" description="Helical" evidence="7">
    <location>
        <begin position="319"/>
        <end position="341"/>
    </location>
</feature>
<gene>
    <name evidence="9" type="ORF">D4765_04675</name>
</gene>
<dbReference type="SUPFAM" id="SSF103473">
    <property type="entry name" value="MFS general substrate transporter"/>
    <property type="match status" value="1"/>
</dbReference>
<feature type="transmembrane region" description="Helical" evidence="7">
    <location>
        <begin position="283"/>
        <end position="307"/>
    </location>
</feature>
<keyword evidence="10" id="KW-1185">Reference proteome</keyword>
<comment type="subcellular location">
    <subcellularLocation>
        <location evidence="1">Cell membrane</location>
        <topology evidence="1">Multi-pass membrane protein</topology>
    </subcellularLocation>
</comment>
<evidence type="ECO:0000256" key="2">
    <source>
        <dbReference type="ARBA" id="ARBA00022448"/>
    </source>
</evidence>
<evidence type="ECO:0000259" key="8">
    <source>
        <dbReference type="PROSITE" id="PS50850"/>
    </source>
</evidence>
<feature type="transmembrane region" description="Helical" evidence="7">
    <location>
        <begin position="60"/>
        <end position="79"/>
    </location>
</feature>
<sequence length="384" mass="39323">MLALCLWASGAPSVLYPSYAAEWHLSAAVITTVFATYPVALLVVLLVFGSISDTIGRRNAMLIGVGLILISAFAFVLAPDVLWLYVGRALQGAGAGFAIGAASASLVENNTSSNTRLPSSLTTVSTALGLTLALVLSGALAQYAPLPQELSYILLIALSAAVFVAVYLTPRRPAGARKPWRPQAIHVPVGVRRVFVVSALSVSLAYSVGALFLSLGASIARDLTGTTNLLAVGGLLAVSAVMIGLTALVLQRIHSHVAVILGAVLSLAGLALLELTAGSGSLVLFLLWCIVGGAGYSLAFMGGLALVNKTSEPRHRGATLSGVYLVSYLFQALTAVGAGLIATSLTLTVSVDVVSPIVGVLALVVGVLAVVDWRLRMLAAGLTA</sequence>
<comment type="caution">
    <text evidence="9">The sequence shown here is derived from an EMBL/GenBank/DDBJ whole genome shotgun (WGS) entry which is preliminary data.</text>
</comment>
<dbReference type="Pfam" id="PF07690">
    <property type="entry name" value="MFS_1"/>
    <property type="match status" value="1"/>
</dbReference>
<keyword evidence="3" id="KW-1003">Cell membrane</keyword>
<evidence type="ECO:0000313" key="10">
    <source>
        <dbReference type="Proteomes" id="UP000306192"/>
    </source>
</evidence>
<dbReference type="PROSITE" id="PS50850">
    <property type="entry name" value="MFS"/>
    <property type="match status" value="1"/>
</dbReference>
<feature type="transmembrane region" description="Helical" evidence="7">
    <location>
        <begin position="150"/>
        <end position="169"/>
    </location>
</feature>
<accession>A0A4T2C802</accession>
<dbReference type="GO" id="GO:0005886">
    <property type="term" value="C:plasma membrane"/>
    <property type="evidence" value="ECO:0007669"/>
    <property type="project" value="UniProtKB-SubCell"/>
</dbReference>
<dbReference type="PANTHER" id="PTHR23517">
    <property type="entry name" value="RESISTANCE PROTEIN MDTM, PUTATIVE-RELATED-RELATED"/>
    <property type="match status" value="1"/>
</dbReference>
<dbReference type="Proteomes" id="UP000306192">
    <property type="component" value="Unassembled WGS sequence"/>
</dbReference>
<dbReference type="InterPro" id="IPR036259">
    <property type="entry name" value="MFS_trans_sf"/>
</dbReference>
<dbReference type="OrthoDB" id="3177957at2"/>
<protein>
    <submittedName>
        <fullName evidence="9">MFS transporter</fullName>
    </submittedName>
</protein>
<feature type="transmembrane region" description="Helical" evidence="7">
    <location>
        <begin position="257"/>
        <end position="277"/>
    </location>
</feature>
<feature type="domain" description="Major facilitator superfamily (MFS) profile" evidence="8">
    <location>
        <begin position="1"/>
        <end position="374"/>
    </location>
</feature>
<feature type="transmembrane region" description="Helical" evidence="7">
    <location>
        <begin position="30"/>
        <end position="48"/>
    </location>
</feature>
<proteinExistence type="predicted"/>
<feature type="transmembrane region" description="Helical" evidence="7">
    <location>
        <begin position="85"/>
        <end position="107"/>
    </location>
</feature>
<feature type="transmembrane region" description="Helical" evidence="7">
    <location>
        <begin position="353"/>
        <end position="371"/>
    </location>
</feature>
<evidence type="ECO:0000256" key="1">
    <source>
        <dbReference type="ARBA" id="ARBA00004651"/>
    </source>
</evidence>
<evidence type="ECO:0000256" key="5">
    <source>
        <dbReference type="ARBA" id="ARBA00022989"/>
    </source>
</evidence>
<keyword evidence="4 7" id="KW-0812">Transmembrane</keyword>
<keyword evidence="6 7" id="KW-0472">Membrane</keyword>
<dbReference type="PANTHER" id="PTHR23517:SF13">
    <property type="entry name" value="MAJOR FACILITATOR SUPERFAMILY MFS_1"/>
    <property type="match status" value="1"/>
</dbReference>
<dbReference type="InterPro" id="IPR050171">
    <property type="entry name" value="MFS_Transporters"/>
</dbReference>
<organism evidence="9 10">
    <name type="scientific">Subtercola vilae</name>
    <dbReference type="NCBI Taxonomy" id="2056433"/>
    <lineage>
        <taxon>Bacteria</taxon>
        <taxon>Bacillati</taxon>
        <taxon>Actinomycetota</taxon>
        <taxon>Actinomycetes</taxon>
        <taxon>Micrococcales</taxon>
        <taxon>Microbacteriaceae</taxon>
        <taxon>Subtercola</taxon>
    </lineage>
</organism>
<name>A0A4T2C802_9MICO</name>
<feature type="transmembrane region" description="Helical" evidence="7">
    <location>
        <begin position="119"/>
        <end position="144"/>
    </location>
</feature>
<feature type="transmembrane region" description="Helical" evidence="7">
    <location>
        <begin position="229"/>
        <end position="250"/>
    </location>
</feature>
<evidence type="ECO:0000256" key="4">
    <source>
        <dbReference type="ARBA" id="ARBA00022692"/>
    </source>
</evidence>
<evidence type="ECO:0000256" key="7">
    <source>
        <dbReference type="SAM" id="Phobius"/>
    </source>
</evidence>
<dbReference type="InterPro" id="IPR011701">
    <property type="entry name" value="MFS"/>
</dbReference>
<feature type="transmembrane region" description="Helical" evidence="7">
    <location>
        <begin position="190"/>
        <end position="217"/>
    </location>
</feature>
<reference evidence="9 10" key="1">
    <citation type="journal article" date="2019" name="Microorganisms">
        <title>Systematic Affiliation and Genome Analysis of Subtercola vilae DB165(T) with Particular Emphasis on Cold Adaptation of an Isolate from a High-Altitude Cold Volcano Lake.</title>
        <authorList>
            <person name="Villalobos A.S."/>
            <person name="Wiese J."/>
            <person name="Imhoff J.F."/>
            <person name="Dorador C."/>
            <person name="Keller A."/>
            <person name="Hentschel U."/>
        </authorList>
    </citation>
    <scope>NUCLEOTIDE SEQUENCE [LARGE SCALE GENOMIC DNA]</scope>
    <source>
        <strain evidence="9 10">DB165</strain>
    </source>
</reference>
<dbReference type="AlphaFoldDB" id="A0A4T2C802"/>
<keyword evidence="2" id="KW-0813">Transport</keyword>
<dbReference type="EMBL" id="QYRT01000006">
    <property type="protein sequence ID" value="TIH39451.1"/>
    <property type="molecule type" value="Genomic_DNA"/>
</dbReference>
<evidence type="ECO:0000256" key="3">
    <source>
        <dbReference type="ARBA" id="ARBA00022475"/>
    </source>
</evidence>
<dbReference type="GO" id="GO:0022857">
    <property type="term" value="F:transmembrane transporter activity"/>
    <property type="evidence" value="ECO:0007669"/>
    <property type="project" value="InterPro"/>
</dbReference>
<keyword evidence="5 7" id="KW-1133">Transmembrane helix</keyword>